<feature type="transmembrane region" description="Helical" evidence="6">
    <location>
        <begin position="210"/>
        <end position="231"/>
    </location>
</feature>
<dbReference type="InterPro" id="IPR018365">
    <property type="entry name" value="Cell_cycle_FtsW-rel_CS"/>
</dbReference>
<dbReference type="GO" id="GO:0005886">
    <property type="term" value="C:plasma membrane"/>
    <property type="evidence" value="ECO:0007669"/>
    <property type="project" value="TreeGrafter"/>
</dbReference>
<dbReference type="PROSITE" id="PS00428">
    <property type="entry name" value="FTSW_RODA_SPOVE"/>
    <property type="match status" value="1"/>
</dbReference>
<feature type="transmembrane region" description="Helical" evidence="6">
    <location>
        <begin position="65"/>
        <end position="83"/>
    </location>
</feature>
<dbReference type="GO" id="GO:0032153">
    <property type="term" value="C:cell division site"/>
    <property type="evidence" value="ECO:0007669"/>
    <property type="project" value="TreeGrafter"/>
</dbReference>
<evidence type="ECO:0000313" key="7">
    <source>
        <dbReference type="EMBL" id="HGT71145.1"/>
    </source>
</evidence>
<feature type="transmembrane region" description="Helical" evidence="6">
    <location>
        <begin position="40"/>
        <end position="58"/>
    </location>
</feature>
<evidence type="ECO:0000256" key="2">
    <source>
        <dbReference type="ARBA" id="ARBA00022692"/>
    </source>
</evidence>
<dbReference type="AlphaFoldDB" id="A0A7C4RAM4"/>
<organism evidence="7">
    <name type="scientific">candidate division CPR3 bacterium</name>
    <dbReference type="NCBI Taxonomy" id="2268181"/>
    <lineage>
        <taxon>Bacteria</taxon>
        <taxon>Bacteria division CPR3</taxon>
    </lineage>
</organism>
<dbReference type="PANTHER" id="PTHR30474">
    <property type="entry name" value="CELL CYCLE PROTEIN"/>
    <property type="match status" value="1"/>
</dbReference>
<feature type="transmembrane region" description="Helical" evidence="6">
    <location>
        <begin position="324"/>
        <end position="345"/>
    </location>
</feature>
<keyword evidence="5 6" id="KW-0472">Membrane</keyword>
<feature type="transmembrane region" description="Helical" evidence="6">
    <location>
        <begin position="291"/>
        <end position="312"/>
    </location>
</feature>
<sequence length="358" mass="39568">MNFLSTLDPGLILPIIGLTGISLSLIASTTSSLFSEQLTSFVIGFICYFIFASIDYRIYTRFTWLFYFISIALLGLTFFSPAVRGSNRWLSIGSFNSFQPSEVIKPIIVVITANLALNEKKNDLFSLLKRFLIFSPIIFIIFRQPDLGNVIVFLFIFFSMEIINGLSWIYYIFGIAALSALIPIIWHFLRDYQKLRVISFLNPQSDPAGAGYNSLQAMIAIGSGGLFGQGLGRGTQSHLLFLPEYHTDFVFASLGEELGLFGGTIVIVFYFLLLGRILSIAYSSQDEFGKLICIGIFSQIFIQVFINMGMNLGLLPITGITLPLLSYGGSSILGTCVALGMVVSIMRNTKSRSPIVIG</sequence>
<protein>
    <submittedName>
        <fullName evidence="7">Rod shape-determining protein RodA</fullName>
    </submittedName>
</protein>
<evidence type="ECO:0000256" key="3">
    <source>
        <dbReference type="ARBA" id="ARBA00022960"/>
    </source>
</evidence>
<gene>
    <name evidence="7" type="primary">rodA</name>
    <name evidence="7" type="ORF">ENT43_02710</name>
</gene>
<feature type="transmembrane region" description="Helical" evidence="6">
    <location>
        <begin position="12"/>
        <end position="34"/>
    </location>
</feature>
<evidence type="ECO:0000256" key="5">
    <source>
        <dbReference type="ARBA" id="ARBA00023136"/>
    </source>
</evidence>
<dbReference type="EMBL" id="DSYQ01000011">
    <property type="protein sequence ID" value="HGT71145.1"/>
    <property type="molecule type" value="Genomic_DNA"/>
</dbReference>
<evidence type="ECO:0000256" key="6">
    <source>
        <dbReference type="SAM" id="Phobius"/>
    </source>
</evidence>
<dbReference type="InterPro" id="IPR011923">
    <property type="entry name" value="RodA/MrdB"/>
</dbReference>
<dbReference type="InterPro" id="IPR001182">
    <property type="entry name" value="FtsW/RodA"/>
</dbReference>
<comment type="caution">
    <text evidence="7">The sequence shown here is derived from an EMBL/GenBank/DDBJ whole genome shotgun (WGS) entry which is preliminary data.</text>
</comment>
<dbReference type="GO" id="GO:0051301">
    <property type="term" value="P:cell division"/>
    <property type="evidence" value="ECO:0007669"/>
    <property type="project" value="InterPro"/>
</dbReference>
<reference evidence="7" key="1">
    <citation type="journal article" date="2020" name="mSystems">
        <title>Genome- and Community-Level Interaction Insights into Carbon Utilization and Element Cycling Functions of Hydrothermarchaeota in Hydrothermal Sediment.</title>
        <authorList>
            <person name="Zhou Z."/>
            <person name="Liu Y."/>
            <person name="Xu W."/>
            <person name="Pan J."/>
            <person name="Luo Z.H."/>
            <person name="Li M."/>
        </authorList>
    </citation>
    <scope>NUCLEOTIDE SEQUENCE [LARGE SCALE GENOMIC DNA]</scope>
    <source>
        <strain evidence="7">SpSt-579</strain>
    </source>
</reference>
<accession>A0A7C4RAM4</accession>
<name>A0A7C4RAM4_UNCC3</name>
<evidence type="ECO:0000256" key="1">
    <source>
        <dbReference type="ARBA" id="ARBA00004141"/>
    </source>
</evidence>
<proteinExistence type="predicted"/>
<keyword evidence="4 6" id="KW-1133">Transmembrane helix</keyword>
<evidence type="ECO:0000256" key="4">
    <source>
        <dbReference type="ARBA" id="ARBA00022989"/>
    </source>
</evidence>
<dbReference type="GO" id="GO:0015648">
    <property type="term" value="F:lipid-linked peptidoglycan transporter activity"/>
    <property type="evidence" value="ECO:0007669"/>
    <property type="project" value="TreeGrafter"/>
</dbReference>
<feature type="transmembrane region" description="Helical" evidence="6">
    <location>
        <begin position="168"/>
        <end position="189"/>
    </location>
</feature>
<dbReference type="Pfam" id="PF01098">
    <property type="entry name" value="FTSW_RODA_SPOVE"/>
    <property type="match status" value="1"/>
</dbReference>
<feature type="transmembrane region" description="Helical" evidence="6">
    <location>
        <begin position="131"/>
        <end position="156"/>
    </location>
</feature>
<dbReference type="NCBIfam" id="TIGR02210">
    <property type="entry name" value="rodA_shape"/>
    <property type="match status" value="1"/>
</dbReference>
<comment type="subcellular location">
    <subcellularLocation>
        <location evidence="1">Membrane</location>
        <topology evidence="1">Multi-pass membrane protein</topology>
    </subcellularLocation>
</comment>
<keyword evidence="2 6" id="KW-0812">Transmembrane</keyword>
<keyword evidence="3" id="KW-0133">Cell shape</keyword>
<dbReference type="GO" id="GO:0008360">
    <property type="term" value="P:regulation of cell shape"/>
    <property type="evidence" value="ECO:0007669"/>
    <property type="project" value="UniProtKB-KW"/>
</dbReference>
<feature type="transmembrane region" description="Helical" evidence="6">
    <location>
        <begin position="258"/>
        <end position="279"/>
    </location>
</feature>